<feature type="domain" description="Pyruvate phosphate dikinase AMP/ATP-binding" evidence="3">
    <location>
        <begin position="82"/>
        <end position="305"/>
    </location>
</feature>
<gene>
    <name evidence="4" type="ORF">FBQ73_06010</name>
</gene>
<keyword evidence="4" id="KW-0418">Kinase</keyword>
<dbReference type="PANTHER" id="PTHR22931:SF9">
    <property type="entry name" value="PYRUVATE, PHOSPHATE DIKINASE 1, CHLOROPLASTIC"/>
    <property type="match status" value="1"/>
</dbReference>
<dbReference type="InterPro" id="IPR036637">
    <property type="entry name" value="Phosphohistidine_dom_sf"/>
</dbReference>
<dbReference type="RefSeq" id="WP_138398580.1">
    <property type="nucleotide sequence ID" value="NZ_JBAFVI010000001.1"/>
</dbReference>
<dbReference type="InterPro" id="IPR018274">
    <property type="entry name" value="PEP_util_AS"/>
</dbReference>
<dbReference type="GO" id="GO:0016301">
    <property type="term" value="F:kinase activity"/>
    <property type="evidence" value="ECO:0007669"/>
    <property type="project" value="UniProtKB-KW"/>
</dbReference>
<dbReference type="Gene3D" id="1.10.189.10">
    <property type="entry name" value="Pyruvate Phosphate Dikinase, domain 2"/>
    <property type="match status" value="1"/>
</dbReference>
<comment type="caution">
    <text evidence="4">The sequence shown here is derived from an EMBL/GenBank/DDBJ whole genome shotgun (WGS) entry which is preliminary data.</text>
</comment>
<accession>A0A6C1KHB0</accession>
<keyword evidence="4" id="KW-0808">Transferase</keyword>
<evidence type="ECO:0000259" key="3">
    <source>
        <dbReference type="Pfam" id="PF01326"/>
    </source>
</evidence>
<dbReference type="InterPro" id="IPR010121">
    <property type="entry name" value="Pyruvate_phosphate_dikinase"/>
</dbReference>
<evidence type="ECO:0000259" key="2">
    <source>
        <dbReference type="Pfam" id="PF00391"/>
    </source>
</evidence>
<name>A0A6C1KHB0_XANAU</name>
<dbReference type="AlphaFoldDB" id="A0A6C1KHB0"/>
<feature type="region of interest" description="Disordered" evidence="1">
    <location>
        <begin position="1"/>
        <end position="25"/>
    </location>
</feature>
<feature type="domain" description="PEP-utilising enzyme mobile" evidence="2">
    <location>
        <begin position="435"/>
        <end position="516"/>
    </location>
</feature>
<dbReference type="Proteomes" id="UP000305131">
    <property type="component" value="Unassembled WGS sequence"/>
</dbReference>
<evidence type="ECO:0000256" key="1">
    <source>
        <dbReference type="SAM" id="MobiDB-lite"/>
    </source>
</evidence>
<dbReference type="InterPro" id="IPR013815">
    <property type="entry name" value="ATP_grasp_subdomain_1"/>
</dbReference>
<dbReference type="Gene3D" id="1.20.80.30">
    <property type="match status" value="1"/>
</dbReference>
<dbReference type="Pfam" id="PF01326">
    <property type="entry name" value="PPDK_N"/>
    <property type="match status" value="2"/>
</dbReference>
<dbReference type="Gene3D" id="3.30.470.20">
    <property type="entry name" value="ATP-grasp fold, B domain"/>
    <property type="match status" value="1"/>
</dbReference>
<dbReference type="Gene3D" id="3.50.30.10">
    <property type="entry name" value="Phosphohistidine domain"/>
    <property type="match status" value="1"/>
</dbReference>
<evidence type="ECO:0000313" key="4">
    <source>
        <dbReference type="EMBL" id="TLX43668.1"/>
    </source>
</evidence>
<dbReference type="EMBL" id="VAUP01000015">
    <property type="protein sequence ID" value="TLX43668.1"/>
    <property type="molecule type" value="Genomic_DNA"/>
</dbReference>
<evidence type="ECO:0000313" key="5">
    <source>
        <dbReference type="Proteomes" id="UP000305131"/>
    </source>
</evidence>
<keyword evidence="4" id="KW-0670">Pyruvate</keyword>
<reference evidence="4 5" key="1">
    <citation type="submission" date="2019-05" db="EMBL/GenBank/DDBJ databases">
        <authorList>
            <person name="Zhou X."/>
        </authorList>
    </citation>
    <scope>NUCLEOTIDE SEQUENCE [LARGE SCALE GENOMIC DNA]</scope>
    <source>
        <strain evidence="4 5">DSM 432</strain>
    </source>
</reference>
<sequence length="545" mass="57533">MTTLSARLSDSDETHGSHGAASPLIGFIGPGGDTQPLSAHAFGSKAAQLWRMNALGLNVPPAFVLSTALCGKAHAEKRIGALLEQGIAYLERVTARGFGDRRRPLLVSVRSGAEKSMPGMLETVLDVGMTAATTRGLMRLYGNPRLAADCRRRFIEGYCEVVAGLPRGPFEDVLRAVQTAEDVTSDRELDPEALDRLAGLYLNLARDRFGTAIPEEPMDQLRAAAEAVFRSWDAPKAQDYRRLNHLEDLSGTAVTVQAMVFGNASARSGSGVAFSRDPATGAPGLYADMLFEAQGEDVVSGRRQPVGLGRLEAMLPDVATQLADGVGALEAAYRDVQDVEFTFEDGRLFFLQTRSAKRTPRAALKIAVDLVAEGVRTEAEGLALLDGIDLSQVGTTRFTGTAEVAARGVAASPGTVSGRIAFDGEAAKRLSEGGEPVILVRPDVATDDIAGMALAAGVLTRVGGRTAHAAVVARQLGRVCVVGCAALAIDLDSRSARLGPAEVREGDWVSLDGDEGTVFVGRRESVVDRPEADLATVAGWTARAR</sequence>
<dbReference type="Pfam" id="PF00391">
    <property type="entry name" value="PEP-utilizers"/>
    <property type="match status" value="1"/>
</dbReference>
<dbReference type="InterPro" id="IPR002192">
    <property type="entry name" value="PPDK_AMP/ATP-bd"/>
</dbReference>
<dbReference type="GeneID" id="95773015"/>
<organism evidence="4 5">
    <name type="scientific">Xanthobacter autotrophicus</name>
    <dbReference type="NCBI Taxonomy" id="280"/>
    <lineage>
        <taxon>Bacteria</taxon>
        <taxon>Pseudomonadati</taxon>
        <taxon>Pseudomonadota</taxon>
        <taxon>Alphaproteobacteria</taxon>
        <taxon>Hyphomicrobiales</taxon>
        <taxon>Xanthobacteraceae</taxon>
        <taxon>Xanthobacter</taxon>
    </lineage>
</organism>
<dbReference type="GO" id="GO:0005524">
    <property type="term" value="F:ATP binding"/>
    <property type="evidence" value="ECO:0007669"/>
    <property type="project" value="InterPro"/>
</dbReference>
<dbReference type="Gene3D" id="3.30.1490.20">
    <property type="entry name" value="ATP-grasp fold, A domain"/>
    <property type="match status" value="1"/>
</dbReference>
<dbReference type="PANTHER" id="PTHR22931">
    <property type="entry name" value="PHOSPHOENOLPYRUVATE DIKINASE-RELATED"/>
    <property type="match status" value="1"/>
</dbReference>
<dbReference type="InterPro" id="IPR008279">
    <property type="entry name" value="PEP-util_enz_mobile_dom"/>
</dbReference>
<dbReference type="PROSITE" id="PS00370">
    <property type="entry name" value="PEP_ENZYMES_PHOS_SITE"/>
    <property type="match status" value="1"/>
</dbReference>
<dbReference type="OrthoDB" id="9765468at2"/>
<proteinExistence type="predicted"/>
<protein>
    <submittedName>
        <fullName evidence="4">Pyruvate, phosphate dikinase</fullName>
    </submittedName>
</protein>
<feature type="domain" description="Pyruvate phosphate dikinase AMP/ATP-binding" evidence="3">
    <location>
        <begin position="319"/>
        <end position="367"/>
    </location>
</feature>
<dbReference type="GO" id="GO:0050242">
    <property type="term" value="F:pyruvate, phosphate dikinase activity"/>
    <property type="evidence" value="ECO:0007669"/>
    <property type="project" value="InterPro"/>
</dbReference>
<dbReference type="SUPFAM" id="SSF56059">
    <property type="entry name" value="Glutathione synthetase ATP-binding domain-like"/>
    <property type="match status" value="1"/>
</dbReference>
<dbReference type="SUPFAM" id="SSF52009">
    <property type="entry name" value="Phosphohistidine domain"/>
    <property type="match status" value="1"/>
</dbReference>